<dbReference type="Pfam" id="PF13374">
    <property type="entry name" value="TPR_10"/>
    <property type="match status" value="2"/>
</dbReference>
<accession>A0A8S2Z3J4</accession>
<feature type="repeat" description="TPR" evidence="3">
    <location>
        <begin position="358"/>
        <end position="391"/>
    </location>
</feature>
<dbReference type="InterPro" id="IPR011990">
    <property type="entry name" value="TPR-like_helical_dom_sf"/>
</dbReference>
<dbReference type="AlphaFoldDB" id="A0A8S2Z3J4"/>
<dbReference type="SMART" id="SM00028">
    <property type="entry name" value="TPR"/>
    <property type="match status" value="4"/>
</dbReference>
<evidence type="ECO:0000313" key="5">
    <source>
        <dbReference type="Proteomes" id="UP000681720"/>
    </source>
</evidence>
<dbReference type="SUPFAM" id="SSF56399">
    <property type="entry name" value="ADP-ribosylation"/>
    <property type="match status" value="1"/>
</dbReference>
<gene>
    <name evidence="4" type="ORF">GIL414_LOCUS38622</name>
</gene>
<evidence type="ECO:0000313" key="4">
    <source>
        <dbReference type="EMBL" id="CAF4593979.1"/>
    </source>
</evidence>
<evidence type="ECO:0000256" key="2">
    <source>
        <dbReference type="ARBA" id="ARBA00022803"/>
    </source>
</evidence>
<evidence type="ECO:0000256" key="1">
    <source>
        <dbReference type="ARBA" id="ARBA00022737"/>
    </source>
</evidence>
<feature type="non-terminal residue" evidence="4">
    <location>
        <position position="453"/>
    </location>
</feature>
<dbReference type="PANTHER" id="PTHR45641:SF19">
    <property type="entry name" value="NEPHROCYSTIN-3"/>
    <property type="match status" value="1"/>
</dbReference>
<protein>
    <submittedName>
        <fullName evidence="4">Uncharacterized protein</fullName>
    </submittedName>
</protein>
<feature type="non-terminal residue" evidence="4">
    <location>
        <position position="1"/>
    </location>
</feature>
<name>A0A8S2Z3J4_9BILA</name>
<proteinExistence type="predicted"/>
<dbReference type="PROSITE" id="PS50005">
    <property type="entry name" value="TPR"/>
    <property type="match status" value="1"/>
</dbReference>
<evidence type="ECO:0000256" key="3">
    <source>
        <dbReference type="PROSITE-ProRule" id="PRU00339"/>
    </source>
</evidence>
<dbReference type="PANTHER" id="PTHR45641">
    <property type="entry name" value="TETRATRICOPEPTIDE REPEAT PROTEIN (AFU_ORTHOLOGUE AFUA_6G03870)"/>
    <property type="match status" value="1"/>
</dbReference>
<dbReference type="InterPro" id="IPR019734">
    <property type="entry name" value="TPR_rpt"/>
</dbReference>
<organism evidence="4 5">
    <name type="scientific">Rotaria magnacalcarata</name>
    <dbReference type="NCBI Taxonomy" id="392030"/>
    <lineage>
        <taxon>Eukaryota</taxon>
        <taxon>Metazoa</taxon>
        <taxon>Spiralia</taxon>
        <taxon>Gnathifera</taxon>
        <taxon>Rotifera</taxon>
        <taxon>Eurotatoria</taxon>
        <taxon>Bdelloidea</taxon>
        <taxon>Philodinida</taxon>
        <taxon>Philodinidae</taxon>
        <taxon>Rotaria</taxon>
    </lineage>
</organism>
<keyword evidence="1" id="KW-0677">Repeat</keyword>
<comment type="caution">
    <text evidence="4">The sequence shown here is derived from an EMBL/GenBank/DDBJ whole genome shotgun (WGS) entry which is preliminary data.</text>
</comment>
<dbReference type="Proteomes" id="UP000681720">
    <property type="component" value="Unassembled WGS sequence"/>
</dbReference>
<dbReference type="SUPFAM" id="SSF48452">
    <property type="entry name" value="TPR-like"/>
    <property type="match status" value="1"/>
</dbReference>
<keyword evidence="2 3" id="KW-0802">TPR repeat</keyword>
<dbReference type="Gene3D" id="1.25.40.10">
    <property type="entry name" value="Tetratricopeptide repeat domain"/>
    <property type="match status" value="2"/>
</dbReference>
<reference evidence="4" key="1">
    <citation type="submission" date="2021-02" db="EMBL/GenBank/DDBJ databases">
        <authorList>
            <person name="Nowell W R."/>
        </authorList>
    </citation>
    <scope>NUCLEOTIDE SEQUENCE</scope>
</reference>
<sequence length="453" mass="53911">ITVFIYVLGDKWWFHWKADPRSRDIFHTSEEQSIIDKLQNDRESYLIQRWWSGCCVLSEDAPQMALDKLNNENANFMWFQLLVQVLLQMPVTTRSKDDLLQQSFLVYDNNQSAQKDIHLFNRTYWPTDAINWYTQDKFLFRLFNQACRTDDIDLLFNFRFFIHDLHHKLKEVYCEQQLKRNQQQTIIVYRVSVLEEIHIDNKTDMSSVPFAVLSESNEEGENEVLLSIGSVFELESIKETVEHIWEMKLHMVNYEDRIRSDLQTWLEEDIEEETSLITLSNFLFQRGDFKKSEKYNQILLKELPSNNVDLALIHNNLGYTYQKMNKFPDAMNHLNISIDLYLRPNAYQHINRFNRKLASAYNNKGLVHSDLGEFTDALEYINNGLSLRHDDATLPENERKHLAVERSCSHENLGIVYRAMCNYKQALYHLEETLHIRNNYLPPNHYMIAQVYN</sequence>
<dbReference type="EMBL" id="CAJOBJ010102422">
    <property type="protein sequence ID" value="CAF4593979.1"/>
    <property type="molecule type" value="Genomic_DNA"/>
</dbReference>